<comment type="caution">
    <text evidence="2">The sequence shown here is derived from an EMBL/GenBank/DDBJ whole genome shotgun (WGS) entry which is preliminary data.</text>
</comment>
<feature type="compositionally biased region" description="Basic residues" evidence="1">
    <location>
        <begin position="1"/>
        <end position="14"/>
    </location>
</feature>
<dbReference type="Proteomes" id="UP001152795">
    <property type="component" value="Unassembled WGS sequence"/>
</dbReference>
<accession>A0A6S7HKL8</accession>
<organism evidence="2 3">
    <name type="scientific">Paramuricea clavata</name>
    <name type="common">Red gorgonian</name>
    <name type="synonym">Violescent sea-whip</name>
    <dbReference type="NCBI Taxonomy" id="317549"/>
    <lineage>
        <taxon>Eukaryota</taxon>
        <taxon>Metazoa</taxon>
        <taxon>Cnidaria</taxon>
        <taxon>Anthozoa</taxon>
        <taxon>Octocorallia</taxon>
        <taxon>Malacalcyonacea</taxon>
        <taxon>Plexauridae</taxon>
        <taxon>Paramuricea</taxon>
    </lineage>
</organism>
<feature type="region of interest" description="Disordered" evidence="1">
    <location>
        <begin position="1"/>
        <end position="47"/>
    </location>
</feature>
<dbReference type="EMBL" id="CACRXK020002731">
    <property type="protein sequence ID" value="CAB3995791.1"/>
    <property type="molecule type" value="Genomic_DNA"/>
</dbReference>
<dbReference type="SUPFAM" id="SSF56672">
    <property type="entry name" value="DNA/RNA polymerases"/>
    <property type="match status" value="1"/>
</dbReference>
<gene>
    <name evidence="2" type="ORF">PACLA_8A074758</name>
</gene>
<dbReference type="InterPro" id="IPR050951">
    <property type="entry name" value="Retrovirus_Pol_polyprotein"/>
</dbReference>
<dbReference type="InterPro" id="IPR043502">
    <property type="entry name" value="DNA/RNA_pol_sf"/>
</dbReference>
<evidence type="ECO:0000313" key="2">
    <source>
        <dbReference type="EMBL" id="CAB3995791.1"/>
    </source>
</evidence>
<dbReference type="CDD" id="cd05481">
    <property type="entry name" value="retropepsin_like_LTR_1"/>
    <property type="match status" value="1"/>
</dbReference>
<sequence>MCRKKINKTPHHQARPGSHNPNEVKQTRYSQGQGRNSNRRIHELNVNSESSDEFDTLVFDTITVDSITPDSNSQTKDDEIVMIDIELPNNTHNTHLRAKVDTGAQANIRRQRLYRSMFPENISYDGKPKISAVKKSTTTLTAYGGTPIPQFGTCEIKCSYKNNSTSATFYVTDVHSKAIIGLPTALDYHLITLNCSVEESQDTAKLKPSTCIDNKSHVIAQYPNCFNEIGKFQGEYHITLGLSVPPVIHLPRRVPIILKDDIKHEFEEMEQLDIITKVRKGEPTAWVNSLVYRRKPNGRLRIWLDPKGLNVAIQRDRHVIPTLEEMLPKLNGATGPFLYPRRNKRLLERDTR</sequence>
<evidence type="ECO:0000313" key="3">
    <source>
        <dbReference type="Proteomes" id="UP001152795"/>
    </source>
</evidence>
<feature type="compositionally biased region" description="Polar residues" evidence="1">
    <location>
        <begin position="19"/>
        <end position="36"/>
    </location>
</feature>
<dbReference type="PANTHER" id="PTHR37984">
    <property type="entry name" value="PROTEIN CBG26694"/>
    <property type="match status" value="1"/>
</dbReference>
<dbReference type="OrthoDB" id="5975741at2759"/>
<evidence type="ECO:0000256" key="1">
    <source>
        <dbReference type="SAM" id="MobiDB-lite"/>
    </source>
</evidence>
<proteinExistence type="predicted"/>
<protein>
    <submittedName>
        <fullName evidence="2">Uncharacterized protein</fullName>
    </submittedName>
</protein>
<dbReference type="AlphaFoldDB" id="A0A6S7HKL8"/>
<name>A0A6S7HKL8_PARCT</name>
<dbReference type="PANTHER" id="PTHR37984:SF7">
    <property type="entry name" value="INTEGRASE CATALYTIC DOMAIN-CONTAINING PROTEIN"/>
    <property type="match status" value="1"/>
</dbReference>
<dbReference type="Gene3D" id="3.10.10.10">
    <property type="entry name" value="HIV Type 1 Reverse Transcriptase, subunit A, domain 1"/>
    <property type="match status" value="1"/>
</dbReference>
<reference evidence="2" key="1">
    <citation type="submission" date="2020-04" db="EMBL/GenBank/DDBJ databases">
        <authorList>
            <person name="Alioto T."/>
            <person name="Alioto T."/>
            <person name="Gomez Garrido J."/>
        </authorList>
    </citation>
    <scope>NUCLEOTIDE SEQUENCE</scope>
    <source>
        <strain evidence="2">A484AB</strain>
    </source>
</reference>
<keyword evidence="3" id="KW-1185">Reference proteome</keyword>